<evidence type="ECO:0000313" key="5">
    <source>
        <dbReference type="Proteomes" id="UP001057375"/>
    </source>
</evidence>
<dbReference type="CDD" id="cd23799">
    <property type="entry name" value="UBCc_UBE2J"/>
    <property type="match status" value="1"/>
</dbReference>
<feature type="region of interest" description="Disordered" evidence="1">
    <location>
        <begin position="155"/>
        <end position="187"/>
    </location>
</feature>
<dbReference type="Gene3D" id="3.10.110.10">
    <property type="entry name" value="Ubiquitin Conjugating Enzyme"/>
    <property type="match status" value="1"/>
</dbReference>
<dbReference type="SMART" id="SM00212">
    <property type="entry name" value="UBCc"/>
    <property type="match status" value="1"/>
</dbReference>
<dbReference type="PANTHER" id="PTHR24067">
    <property type="entry name" value="UBIQUITIN-CONJUGATING ENZYME E2"/>
    <property type="match status" value="1"/>
</dbReference>
<dbReference type="InterPro" id="IPR000608">
    <property type="entry name" value="UBC"/>
</dbReference>
<evidence type="ECO:0000256" key="2">
    <source>
        <dbReference type="SAM" id="Phobius"/>
    </source>
</evidence>
<dbReference type="InterPro" id="IPR016135">
    <property type="entry name" value="UBQ-conjugating_enzyme/RWD"/>
</dbReference>
<keyword evidence="5" id="KW-1185">Reference proteome</keyword>
<dbReference type="InterPro" id="IPR050113">
    <property type="entry name" value="Ub_conjugating_enzyme"/>
</dbReference>
<evidence type="ECO:0000259" key="3">
    <source>
        <dbReference type="PROSITE" id="PS50127"/>
    </source>
</evidence>
<protein>
    <recommendedName>
        <fullName evidence="3">UBC core domain-containing protein</fullName>
    </recommendedName>
</protein>
<keyword evidence="2" id="KW-1133">Transmembrane helix</keyword>
<dbReference type="PROSITE" id="PS50127">
    <property type="entry name" value="UBC_2"/>
    <property type="match status" value="1"/>
</dbReference>
<proteinExistence type="predicted"/>
<keyword evidence="2" id="KW-0812">Transmembrane</keyword>
<feature type="domain" description="UBC core" evidence="3">
    <location>
        <begin position="4"/>
        <end position="154"/>
    </location>
</feature>
<gene>
    <name evidence="4" type="ORF">ADUPG1_013860</name>
</gene>
<evidence type="ECO:0000256" key="1">
    <source>
        <dbReference type="SAM" id="MobiDB-lite"/>
    </source>
</evidence>
<keyword evidence="2" id="KW-0472">Membrane</keyword>
<dbReference type="Proteomes" id="UP001057375">
    <property type="component" value="Unassembled WGS sequence"/>
</dbReference>
<dbReference type="SUPFAM" id="SSF54495">
    <property type="entry name" value="UBC-like"/>
    <property type="match status" value="1"/>
</dbReference>
<comment type="caution">
    <text evidence="4">The sequence shown here is derived from an EMBL/GenBank/DDBJ whole genome shotgun (WGS) entry which is preliminary data.</text>
</comment>
<dbReference type="Pfam" id="PF00179">
    <property type="entry name" value="UQ_con"/>
    <property type="match status" value="1"/>
</dbReference>
<dbReference type="EMBL" id="BQXS01012746">
    <property type="protein sequence ID" value="GKT27479.1"/>
    <property type="molecule type" value="Genomic_DNA"/>
</dbReference>
<organism evidence="4 5">
    <name type="scientific">Aduncisulcus paluster</name>
    <dbReference type="NCBI Taxonomy" id="2918883"/>
    <lineage>
        <taxon>Eukaryota</taxon>
        <taxon>Metamonada</taxon>
        <taxon>Carpediemonas-like organisms</taxon>
        <taxon>Aduncisulcus</taxon>
    </lineage>
</organism>
<sequence>MSSKFIRRVTSELKDLAKKPQVGFKIAPLSDMHEIHFSMEGADDSVYSGGIYHGRLILSSDYPFHPPDIELLNPNGRWEINRPICLSITSFHKESWAASWNIRSVLIALQSVMLDPGLGAVGAIELPSDERKRLALKSRCYKCLACKIDHKEMYSEKEEREREEKKKREEEEKRKEEMKEKEKTEGDGILDDKIDSEKVVVHTSSSDGVKQEEKGETKKKRKIKKKRQIGDKMVQSFDKERDHKRLRTILTLFVFIIIIGVAFGYGVKVRIDNSSSFGEI</sequence>
<feature type="region of interest" description="Disordered" evidence="1">
    <location>
        <begin position="201"/>
        <end position="225"/>
    </location>
</feature>
<feature type="transmembrane region" description="Helical" evidence="2">
    <location>
        <begin position="249"/>
        <end position="267"/>
    </location>
</feature>
<evidence type="ECO:0000313" key="4">
    <source>
        <dbReference type="EMBL" id="GKT27479.1"/>
    </source>
</evidence>
<accession>A0ABQ5K4G5</accession>
<name>A0ABQ5K4G5_9EUKA</name>
<reference evidence="4" key="1">
    <citation type="submission" date="2022-03" db="EMBL/GenBank/DDBJ databases">
        <title>Draft genome sequence of Aduncisulcus paluster, a free-living microaerophilic Fornicata.</title>
        <authorList>
            <person name="Yuyama I."/>
            <person name="Kume K."/>
            <person name="Tamura T."/>
            <person name="Inagaki Y."/>
            <person name="Hashimoto T."/>
        </authorList>
    </citation>
    <scope>NUCLEOTIDE SEQUENCE</scope>
    <source>
        <strain evidence="4">NY0171</strain>
    </source>
</reference>